<dbReference type="AlphaFoldDB" id="A0A1I1LKH0"/>
<feature type="transmembrane region" description="Helical" evidence="8">
    <location>
        <begin position="23"/>
        <end position="44"/>
    </location>
</feature>
<dbReference type="STRING" id="517719.SAMN05421762_1997"/>
<dbReference type="CDD" id="cd07989">
    <property type="entry name" value="LPLAT_AGPAT-like"/>
    <property type="match status" value="1"/>
</dbReference>
<protein>
    <submittedName>
        <fullName evidence="10">Lyso-ornithine lipid acyltransferase</fullName>
    </submittedName>
</protein>
<dbReference type="PANTHER" id="PTHR23063">
    <property type="entry name" value="PHOSPHOLIPID ACYLTRANSFERASE"/>
    <property type="match status" value="1"/>
</dbReference>
<keyword evidence="4 8" id="KW-1133">Transmembrane helix</keyword>
<dbReference type="OrthoDB" id="9806880at2"/>
<dbReference type="PANTHER" id="PTHR23063:SF52">
    <property type="entry name" value="LYSOPHOSPHATIDYLCHOLINE ACYLTRANSFERASE"/>
    <property type="match status" value="1"/>
</dbReference>
<dbReference type="Proteomes" id="UP000231644">
    <property type="component" value="Unassembled WGS sequence"/>
</dbReference>
<evidence type="ECO:0000256" key="4">
    <source>
        <dbReference type="ARBA" id="ARBA00022989"/>
    </source>
</evidence>
<name>A0A1I1LKH0_9RHOB</name>
<comment type="subcellular location">
    <subcellularLocation>
        <location evidence="1">Membrane</location>
    </subcellularLocation>
</comment>
<accession>A0A1I1LKH0</accession>
<evidence type="ECO:0000259" key="9">
    <source>
        <dbReference type="SMART" id="SM00563"/>
    </source>
</evidence>
<dbReference type="GO" id="GO:0016020">
    <property type="term" value="C:membrane"/>
    <property type="evidence" value="ECO:0007669"/>
    <property type="project" value="UniProtKB-SubCell"/>
</dbReference>
<keyword evidence="2 10" id="KW-0808">Transferase</keyword>
<dbReference type="RefSeq" id="WP_093453941.1">
    <property type="nucleotide sequence ID" value="NZ_FNZG01000004.1"/>
</dbReference>
<evidence type="ECO:0000313" key="10">
    <source>
        <dbReference type="EMBL" id="SFC73475.1"/>
    </source>
</evidence>
<sequence>MTWDPDKAEAPQPPLDRGTKLRFWLRAIPFGIICFGSLGLLLILRQPERWIYGLHRPYTPYITQFVCRMFFRITGMRLIVRGTPMEEHGAIVANHASWTDIFTLHAAKRVYYVSKAEVRGWFGIGWLARATGTIFINRVRGEAKQQQEILRDRLSIGHKLLFFPEGTSTDAMRVLPFKTTLFSAFYDPDLRSMLKIQPVTMIYHAPEGREPTFYGWWGEMDFGWHLVRVLGAPRQGRVELVYHPPIRVADYADRKVLARECERIVRSAMPPERQIIE</sequence>
<keyword evidence="5" id="KW-0443">Lipid metabolism</keyword>
<dbReference type="EMBL" id="FOLX01000001">
    <property type="protein sequence ID" value="SFC73475.1"/>
    <property type="molecule type" value="Genomic_DNA"/>
</dbReference>
<proteinExistence type="predicted"/>
<dbReference type="GO" id="GO:0006629">
    <property type="term" value="P:lipid metabolic process"/>
    <property type="evidence" value="ECO:0007669"/>
    <property type="project" value="UniProtKB-KW"/>
</dbReference>
<evidence type="ECO:0000313" key="11">
    <source>
        <dbReference type="Proteomes" id="UP000231644"/>
    </source>
</evidence>
<gene>
    <name evidence="10" type="ORF">SAMN05421762_1997</name>
</gene>
<dbReference type="SMART" id="SM00563">
    <property type="entry name" value="PlsC"/>
    <property type="match status" value="1"/>
</dbReference>
<evidence type="ECO:0000256" key="1">
    <source>
        <dbReference type="ARBA" id="ARBA00004370"/>
    </source>
</evidence>
<evidence type="ECO:0000256" key="7">
    <source>
        <dbReference type="ARBA" id="ARBA00023315"/>
    </source>
</evidence>
<evidence type="ECO:0000256" key="6">
    <source>
        <dbReference type="ARBA" id="ARBA00023136"/>
    </source>
</evidence>
<evidence type="ECO:0000256" key="3">
    <source>
        <dbReference type="ARBA" id="ARBA00022692"/>
    </source>
</evidence>
<dbReference type="InterPro" id="IPR002123">
    <property type="entry name" value="Plipid/glycerol_acylTrfase"/>
</dbReference>
<feature type="domain" description="Phospholipid/glycerol acyltransferase" evidence="9">
    <location>
        <begin position="89"/>
        <end position="204"/>
    </location>
</feature>
<dbReference type="GO" id="GO:0016746">
    <property type="term" value="F:acyltransferase activity"/>
    <property type="evidence" value="ECO:0007669"/>
    <property type="project" value="UniProtKB-KW"/>
</dbReference>
<reference evidence="10 11" key="1">
    <citation type="submission" date="2016-10" db="EMBL/GenBank/DDBJ databases">
        <authorList>
            <person name="de Groot N.N."/>
        </authorList>
    </citation>
    <scope>NUCLEOTIDE SEQUENCE [LARGE SCALE GENOMIC DNA]</scope>
    <source>
        <strain evidence="10 11">DSM 29619</strain>
    </source>
</reference>
<dbReference type="Pfam" id="PF01553">
    <property type="entry name" value="Acyltransferase"/>
    <property type="match status" value="1"/>
</dbReference>
<evidence type="ECO:0000256" key="2">
    <source>
        <dbReference type="ARBA" id="ARBA00022679"/>
    </source>
</evidence>
<evidence type="ECO:0000256" key="8">
    <source>
        <dbReference type="SAM" id="Phobius"/>
    </source>
</evidence>
<dbReference type="SUPFAM" id="SSF69593">
    <property type="entry name" value="Glycerol-3-phosphate (1)-acyltransferase"/>
    <property type="match status" value="1"/>
</dbReference>
<keyword evidence="7 10" id="KW-0012">Acyltransferase</keyword>
<evidence type="ECO:0000256" key="5">
    <source>
        <dbReference type="ARBA" id="ARBA00023098"/>
    </source>
</evidence>
<keyword evidence="3 8" id="KW-0812">Transmembrane</keyword>
<organism evidence="10 11">
    <name type="scientific">Pseudooceanicola nitratireducens</name>
    <dbReference type="NCBI Taxonomy" id="517719"/>
    <lineage>
        <taxon>Bacteria</taxon>
        <taxon>Pseudomonadati</taxon>
        <taxon>Pseudomonadota</taxon>
        <taxon>Alphaproteobacteria</taxon>
        <taxon>Rhodobacterales</taxon>
        <taxon>Paracoccaceae</taxon>
        <taxon>Pseudooceanicola</taxon>
    </lineage>
</organism>
<keyword evidence="6 8" id="KW-0472">Membrane</keyword>
<keyword evidence="11" id="KW-1185">Reference proteome</keyword>